<evidence type="ECO:0000313" key="1">
    <source>
        <dbReference type="EMBL" id="KAK4243782.1"/>
    </source>
</evidence>
<gene>
    <name evidence="1" type="ORF">C7999DRAFT_35889</name>
</gene>
<protein>
    <submittedName>
        <fullName evidence="1">Uncharacterized protein</fullName>
    </submittedName>
</protein>
<dbReference type="AlphaFoldDB" id="A0AAN7HFV4"/>
<evidence type="ECO:0000313" key="2">
    <source>
        <dbReference type="Proteomes" id="UP001303647"/>
    </source>
</evidence>
<reference evidence="1" key="2">
    <citation type="submission" date="2023-05" db="EMBL/GenBank/DDBJ databases">
        <authorList>
            <consortium name="Lawrence Berkeley National Laboratory"/>
            <person name="Steindorff A."/>
            <person name="Hensen N."/>
            <person name="Bonometti L."/>
            <person name="Westerberg I."/>
            <person name="Brannstrom I.O."/>
            <person name="Guillou S."/>
            <person name="Cros-Aarteil S."/>
            <person name="Calhoun S."/>
            <person name="Haridas S."/>
            <person name="Kuo A."/>
            <person name="Mondo S."/>
            <person name="Pangilinan J."/>
            <person name="Riley R."/>
            <person name="Labutti K."/>
            <person name="Andreopoulos B."/>
            <person name="Lipzen A."/>
            <person name="Chen C."/>
            <person name="Yanf M."/>
            <person name="Daum C."/>
            <person name="Ng V."/>
            <person name="Clum A."/>
            <person name="Ohm R."/>
            <person name="Martin F."/>
            <person name="Silar P."/>
            <person name="Natvig D."/>
            <person name="Lalanne C."/>
            <person name="Gautier V."/>
            <person name="Ament-Velasquez S.L."/>
            <person name="Kruys A."/>
            <person name="Hutchinson M.I."/>
            <person name="Powell A.J."/>
            <person name="Barry K."/>
            <person name="Miller A.N."/>
            <person name="Grigoriev I.V."/>
            <person name="Debuchy R."/>
            <person name="Gladieux P."/>
            <person name="Thoren M.H."/>
            <person name="Johannesson H."/>
        </authorList>
    </citation>
    <scope>NUCLEOTIDE SEQUENCE</scope>
    <source>
        <strain evidence="1">CBS 359.72</strain>
    </source>
</reference>
<organism evidence="1 2">
    <name type="scientific">Corynascus novoguineensis</name>
    <dbReference type="NCBI Taxonomy" id="1126955"/>
    <lineage>
        <taxon>Eukaryota</taxon>
        <taxon>Fungi</taxon>
        <taxon>Dikarya</taxon>
        <taxon>Ascomycota</taxon>
        <taxon>Pezizomycotina</taxon>
        <taxon>Sordariomycetes</taxon>
        <taxon>Sordariomycetidae</taxon>
        <taxon>Sordariales</taxon>
        <taxon>Chaetomiaceae</taxon>
        <taxon>Corynascus</taxon>
    </lineage>
</organism>
<sequence length="353" mass="39014">MSSIWSDDAPTVAYPTRRSIELEIDAVFRNLQFERSTSQTVLIAVVRPESSDDLGGICDSAPWNRWKFWRGKPLVIVTTPENLRNTLRRIRRNKNYLNMTVVVSGAIGEISLRVHSGIRVLKVVHADFDDADCSDYLFVNGASTLAGVRLDEWGTVTKESHKGLLKKHAVLLGKHVKIRVNPGNHPAWAKSASNVSEPDQEKLRRHFDTVKNYSKGGVTWKDCRAAVSTIAGIAVGTTKLVVGLKGMAGGIAFQLQTPLWGVKFAAFGLKASAVASVAGPAVLLGAATAVGVYIIPWESWWDWLKGFVARVWEWTVDLWGRFCSLVRKIFIGDAKGEPGYVRTRARRANMQMA</sequence>
<proteinExistence type="predicted"/>
<keyword evidence="2" id="KW-1185">Reference proteome</keyword>
<name>A0AAN7HFV4_9PEZI</name>
<dbReference type="EMBL" id="MU857782">
    <property type="protein sequence ID" value="KAK4243782.1"/>
    <property type="molecule type" value="Genomic_DNA"/>
</dbReference>
<accession>A0AAN7HFV4</accession>
<reference evidence="1" key="1">
    <citation type="journal article" date="2023" name="Mol. Phylogenet. Evol.">
        <title>Genome-scale phylogeny and comparative genomics of the fungal order Sordariales.</title>
        <authorList>
            <person name="Hensen N."/>
            <person name="Bonometti L."/>
            <person name="Westerberg I."/>
            <person name="Brannstrom I.O."/>
            <person name="Guillou S."/>
            <person name="Cros-Aarteil S."/>
            <person name="Calhoun S."/>
            <person name="Haridas S."/>
            <person name="Kuo A."/>
            <person name="Mondo S."/>
            <person name="Pangilinan J."/>
            <person name="Riley R."/>
            <person name="LaButti K."/>
            <person name="Andreopoulos B."/>
            <person name="Lipzen A."/>
            <person name="Chen C."/>
            <person name="Yan M."/>
            <person name="Daum C."/>
            <person name="Ng V."/>
            <person name="Clum A."/>
            <person name="Steindorff A."/>
            <person name="Ohm R.A."/>
            <person name="Martin F."/>
            <person name="Silar P."/>
            <person name="Natvig D.O."/>
            <person name="Lalanne C."/>
            <person name="Gautier V."/>
            <person name="Ament-Velasquez S.L."/>
            <person name="Kruys A."/>
            <person name="Hutchinson M.I."/>
            <person name="Powell A.J."/>
            <person name="Barry K."/>
            <person name="Miller A.N."/>
            <person name="Grigoriev I.V."/>
            <person name="Debuchy R."/>
            <person name="Gladieux P."/>
            <person name="Hiltunen Thoren M."/>
            <person name="Johannesson H."/>
        </authorList>
    </citation>
    <scope>NUCLEOTIDE SEQUENCE</scope>
    <source>
        <strain evidence="1">CBS 359.72</strain>
    </source>
</reference>
<comment type="caution">
    <text evidence="1">The sequence shown here is derived from an EMBL/GenBank/DDBJ whole genome shotgun (WGS) entry which is preliminary data.</text>
</comment>
<dbReference type="Proteomes" id="UP001303647">
    <property type="component" value="Unassembled WGS sequence"/>
</dbReference>